<reference evidence="2 3" key="1">
    <citation type="journal article" date="2008" name="Nature">
        <title>The genome of Laccaria bicolor provides insights into mycorrhizal symbiosis.</title>
        <authorList>
            <person name="Martin F."/>
            <person name="Aerts A."/>
            <person name="Ahren D."/>
            <person name="Brun A."/>
            <person name="Danchin E.G.J."/>
            <person name="Duchaussoy F."/>
            <person name="Gibon J."/>
            <person name="Kohler A."/>
            <person name="Lindquist E."/>
            <person name="Pereda V."/>
            <person name="Salamov A."/>
            <person name="Shapiro H.J."/>
            <person name="Wuyts J."/>
            <person name="Blaudez D."/>
            <person name="Buee M."/>
            <person name="Brokstein P."/>
            <person name="Canbaeck B."/>
            <person name="Cohen D."/>
            <person name="Courty P.E."/>
            <person name="Coutinho P.M."/>
            <person name="Delaruelle C."/>
            <person name="Detter J.C."/>
            <person name="Deveau A."/>
            <person name="DiFazio S."/>
            <person name="Duplessis S."/>
            <person name="Fraissinet-Tachet L."/>
            <person name="Lucic E."/>
            <person name="Frey-Klett P."/>
            <person name="Fourrey C."/>
            <person name="Feussner I."/>
            <person name="Gay G."/>
            <person name="Grimwood J."/>
            <person name="Hoegger P.J."/>
            <person name="Jain P."/>
            <person name="Kilaru S."/>
            <person name="Labbe J."/>
            <person name="Lin Y.C."/>
            <person name="Legue V."/>
            <person name="Le Tacon F."/>
            <person name="Marmeisse R."/>
            <person name="Melayah D."/>
            <person name="Montanini B."/>
            <person name="Muratet M."/>
            <person name="Nehls U."/>
            <person name="Niculita-Hirzel H."/>
            <person name="Oudot-Le Secq M.P."/>
            <person name="Peter M."/>
            <person name="Quesneville H."/>
            <person name="Rajashekar B."/>
            <person name="Reich M."/>
            <person name="Rouhier N."/>
            <person name="Schmutz J."/>
            <person name="Yin T."/>
            <person name="Chalot M."/>
            <person name="Henrissat B."/>
            <person name="Kuees U."/>
            <person name="Lucas S."/>
            <person name="Van de Peer Y."/>
            <person name="Podila G.K."/>
            <person name="Polle A."/>
            <person name="Pukkila P.J."/>
            <person name="Richardson P.M."/>
            <person name="Rouze P."/>
            <person name="Sanders I.R."/>
            <person name="Stajich J.E."/>
            <person name="Tunlid A."/>
            <person name="Tuskan G."/>
            <person name="Grigoriev I.V."/>
        </authorList>
    </citation>
    <scope>NUCLEOTIDE SEQUENCE [LARGE SCALE GENOMIC DNA]</scope>
    <source>
        <strain evidence="3">S238N-H82 / ATCC MYA-4686</strain>
    </source>
</reference>
<name>B0DWG2_LACBS</name>
<gene>
    <name evidence="2" type="ORF">LACBIDRAFT_191925</name>
</gene>
<dbReference type="GeneID" id="6083940"/>
<sequence>MSLTHFLQCLAFVFLVTASPIQDDSQTVLIQSKDNNNINRGVGWFDPRVNGGRFLDFTTKRYGEPLNVIISGLSDPYILTDTGLHAYAKSLGYSEECLGLHYGDLHEADLGDGDGKKTEHFLARQHYFPVWGTCWESLAGGQHFRSWKQNGTKANSGAWFIGASKELDSSKHHTIVPDGYNLGRDWLVDRAVEGGRWKGMWWKADVEYRTDLLEEGRKGVNHHIAQDGRVAILTVKRL</sequence>
<evidence type="ECO:0000256" key="1">
    <source>
        <dbReference type="SAM" id="SignalP"/>
    </source>
</evidence>
<dbReference type="Proteomes" id="UP000001194">
    <property type="component" value="Unassembled WGS sequence"/>
</dbReference>
<feature type="signal peptide" evidence="1">
    <location>
        <begin position="1"/>
        <end position="18"/>
    </location>
</feature>
<keyword evidence="1" id="KW-0732">Signal</keyword>
<dbReference type="EMBL" id="DS547143">
    <property type="protein sequence ID" value="EDR01082.1"/>
    <property type="molecule type" value="Genomic_DNA"/>
</dbReference>
<proteinExistence type="predicted"/>
<dbReference type="OrthoDB" id="2310204at2759"/>
<dbReference type="InParanoid" id="B0DWG2"/>
<organism evidence="3">
    <name type="scientific">Laccaria bicolor (strain S238N-H82 / ATCC MYA-4686)</name>
    <name type="common">Bicoloured deceiver</name>
    <name type="synonym">Laccaria laccata var. bicolor</name>
    <dbReference type="NCBI Taxonomy" id="486041"/>
    <lineage>
        <taxon>Eukaryota</taxon>
        <taxon>Fungi</taxon>
        <taxon>Dikarya</taxon>
        <taxon>Basidiomycota</taxon>
        <taxon>Agaricomycotina</taxon>
        <taxon>Agaricomycetes</taxon>
        <taxon>Agaricomycetidae</taxon>
        <taxon>Agaricales</taxon>
        <taxon>Agaricineae</taxon>
        <taxon>Hydnangiaceae</taxon>
        <taxon>Laccaria</taxon>
    </lineage>
</organism>
<protein>
    <submittedName>
        <fullName evidence="2">Predicted protein</fullName>
    </submittedName>
</protein>
<dbReference type="RefSeq" id="XP_001888301.1">
    <property type="nucleotide sequence ID" value="XM_001888266.1"/>
</dbReference>
<evidence type="ECO:0000313" key="3">
    <source>
        <dbReference type="Proteomes" id="UP000001194"/>
    </source>
</evidence>
<accession>B0DWG2</accession>
<dbReference type="AlphaFoldDB" id="B0DWG2"/>
<dbReference type="KEGG" id="lbc:LACBIDRAFT_191925"/>
<evidence type="ECO:0000313" key="2">
    <source>
        <dbReference type="EMBL" id="EDR01082.1"/>
    </source>
</evidence>
<dbReference type="HOGENOM" id="CLU_061244_1_1_1"/>
<dbReference type="STRING" id="486041.B0DWG2"/>
<keyword evidence="3" id="KW-1185">Reference proteome</keyword>
<feature type="chain" id="PRO_5002748867" evidence="1">
    <location>
        <begin position="19"/>
        <end position="238"/>
    </location>
</feature>